<protein>
    <submittedName>
        <fullName evidence="2">Uncharacterized protein</fullName>
    </submittedName>
</protein>
<dbReference type="Proteomes" id="UP001295684">
    <property type="component" value="Unassembled WGS sequence"/>
</dbReference>
<accession>A0AAD1US64</accession>
<feature type="region of interest" description="Disordered" evidence="1">
    <location>
        <begin position="354"/>
        <end position="376"/>
    </location>
</feature>
<feature type="region of interest" description="Disordered" evidence="1">
    <location>
        <begin position="391"/>
        <end position="412"/>
    </location>
</feature>
<dbReference type="AlphaFoldDB" id="A0AAD1US64"/>
<reference evidence="2" key="1">
    <citation type="submission" date="2023-07" db="EMBL/GenBank/DDBJ databases">
        <authorList>
            <consortium name="AG Swart"/>
            <person name="Singh M."/>
            <person name="Singh A."/>
            <person name="Seah K."/>
            <person name="Emmerich C."/>
        </authorList>
    </citation>
    <scope>NUCLEOTIDE SEQUENCE</scope>
    <source>
        <strain evidence="2">DP1</strain>
    </source>
</reference>
<feature type="compositionally biased region" description="Polar residues" evidence="1">
    <location>
        <begin position="286"/>
        <end position="313"/>
    </location>
</feature>
<evidence type="ECO:0000256" key="1">
    <source>
        <dbReference type="SAM" id="MobiDB-lite"/>
    </source>
</evidence>
<feature type="compositionally biased region" description="Basic residues" evidence="1">
    <location>
        <begin position="215"/>
        <end position="225"/>
    </location>
</feature>
<evidence type="ECO:0000313" key="3">
    <source>
        <dbReference type="Proteomes" id="UP001295684"/>
    </source>
</evidence>
<proteinExistence type="predicted"/>
<name>A0AAD1US64_EUPCR</name>
<sequence>MLMFRSPNERTPDFYAPNITNDGFQIGVKALPKKKKSKLRLNGSFSKQQRFLDYKILSRVTSKQLGPGAYQDFENFKQLRSKPCMSKFSKSSVSYDSNDPCYIYVGNHLMYEPEFSQSFKKPSQMRSSSAFSIKKQRKDCTRLCYSVKEKSNSPEKERKTQTAKIKIRKRKNRFSSNMTNIQKEAVLAMSEEGRSSTRNDRAAENYYSNQAQIRIKSKKSRKNHSKNTQSQIFNQDKRKIALGSLYGKTTMKATVTPKDHLVQAANPKNFENEVTIGHIRIDSKDGSMQINRGNNRSSMMPATNNSTLDNTAVTRAKNDKRSSSINSSYSRKQDKGSSFKVHNDSVVMTEEHKRKETFQITSQEEPLKPTGFKENLPKSKMSNLYLAYGKQSFAEARRSTTKSTKVRPKSTI</sequence>
<comment type="caution">
    <text evidence="2">The sequence shown here is derived from an EMBL/GenBank/DDBJ whole genome shotgun (WGS) entry which is preliminary data.</text>
</comment>
<keyword evidence="3" id="KW-1185">Reference proteome</keyword>
<feature type="region of interest" description="Disordered" evidence="1">
    <location>
        <begin position="215"/>
        <end position="235"/>
    </location>
</feature>
<feature type="compositionally biased region" description="Basic and acidic residues" evidence="1">
    <location>
        <begin position="331"/>
        <end position="340"/>
    </location>
</feature>
<feature type="region of interest" description="Disordered" evidence="1">
    <location>
        <begin position="285"/>
        <end position="340"/>
    </location>
</feature>
<organism evidence="2 3">
    <name type="scientific">Euplotes crassus</name>
    <dbReference type="NCBI Taxonomy" id="5936"/>
    <lineage>
        <taxon>Eukaryota</taxon>
        <taxon>Sar</taxon>
        <taxon>Alveolata</taxon>
        <taxon>Ciliophora</taxon>
        <taxon>Intramacronucleata</taxon>
        <taxon>Spirotrichea</taxon>
        <taxon>Hypotrichia</taxon>
        <taxon>Euplotida</taxon>
        <taxon>Euplotidae</taxon>
        <taxon>Moneuplotes</taxon>
    </lineage>
</organism>
<dbReference type="EMBL" id="CAMPGE010011495">
    <property type="protein sequence ID" value="CAI2370324.1"/>
    <property type="molecule type" value="Genomic_DNA"/>
</dbReference>
<gene>
    <name evidence="2" type="ORF">ECRASSUSDP1_LOCUS11635</name>
</gene>
<evidence type="ECO:0000313" key="2">
    <source>
        <dbReference type="EMBL" id="CAI2370324.1"/>
    </source>
</evidence>